<protein>
    <submittedName>
        <fullName evidence="4">Flavin oxidoreductase</fullName>
    </submittedName>
</protein>
<dbReference type="AlphaFoldDB" id="A0AA87W806"/>
<evidence type="ECO:0000313" key="5">
    <source>
        <dbReference type="Proteomes" id="UP000625079"/>
    </source>
</evidence>
<evidence type="ECO:0000256" key="2">
    <source>
        <dbReference type="ARBA" id="ARBA00023002"/>
    </source>
</evidence>
<dbReference type="InterPro" id="IPR050268">
    <property type="entry name" value="NADH-dep_flavin_reductase"/>
</dbReference>
<dbReference type="InterPro" id="IPR012349">
    <property type="entry name" value="Split_barrel_FMN-bd"/>
</dbReference>
<evidence type="ECO:0000313" key="4">
    <source>
        <dbReference type="EMBL" id="GGI27307.1"/>
    </source>
</evidence>
<reference evidence="4" key="1">
    <citation type="journal article" date="2014" name="Int. J. Syst. Evol. Microbiol.">
        <title>Complete genome sequence of Corynebacterium casei LMG S-19264T (=DSM 44701T), isolated from a smear-ripened cheese.</title>
        <authorList>
            <consortium name="US DOE Joint Genome Institute (JGI-PGF)"/>
            <person name="Walter F."/>
            <person name="Albersmeier A."/>
            <person name="Kalinowski J."/>
            <person name="Ruckert C."/>
        </authorList>
    </citation>
    <scope>NUCLEOTIDE SEQUENCE</scope>
    <source>
        <strain evidence="4">CGMCC 1.15034</strain>
    </source>
</reference>
<gene>
    <name evidence="4" type="ORF">GCM10010987_43730</name>
</gene>
<dbReference type="PANTHER" id="PTHR30466:SF11">
    <property type="entry name" value="FLAVIN-DEPENDENT MONOOXYGENASE, REDUCTASE SUBUNIT HSAB"/>
    <property type="match status" value="1"/>
</dbReference>
<dbReference type="Proteomes" id="UP000625079">
    <property type="component" value="Unassembled WGS sequence"/>
</dbReference>
<comment type="caution">
    <text evidence="4">The sequence shown here is derived from an EMBL/GenBank/DDBJ whole genome shotgun (WGS) entry which is preliminary data.</text>
</comment>
<keyword evidence="2" id="KW-0560">Oxidoreductase</keyword>
<evidence type="ECO:0000256" key="1">
    <source>
        <dbReference type="ARBA" id="ARBA00008898"/>
    </source>
</evidence>
<dbReference type="InterPro" id="IPR002563">
    <property type="entry name" value="Flavin_Rdtase-like_dom"/>
</dbReference>
<dbReference type="SUPFAM" id="SSF46785">
    <property type="entry name" value="Winged helix' DNA-binding domain"/>
    <property type="match status" value="1"/>
</dbReference>
<organism evidence="4 5">
    <name type="scientific">Bradyrhizobium guangdongense</name>
    <dbReference type="NCBI Taxonomy" id="1325090"/>
    <lineage>
        <taxon>Bacteria</taxon>
        <taxon>Pseudomonadati</taxon>
        <taxon>Pseudomonadota</taxon>
        <taxon>Alphaproteobacteria</taxon>
        <taxon>Hyphomicrobiales</taxon>
        <taxon>Nitrobacteraceae</taxon>
        <taxon>Bradyrhizobium</taxon>
    </lineage>
</organism>
<dbReference type="GO" id="GO:0042602">
    <property type="term" value="F:riboflavin reductase (NADPH) activity"/>
    <property type="evidence" value="ECO:0007669"/>
    <property type="project" value="TreeGrafter"/>
</dbReference>
<dbReference type="Pfam" id="PF01613">
    <property type="entry name" value="Flavin_Reduct"/>
    <property type="match status" value="1"/>
</dbReference>
<evidence type="ECO:0000259" key="3">
    <source>
        <dbReference type="SMART" id="SM00903"/>
    </source>
</evidence>
<reference evidence="4" key="2">
    <citation type="submission" date="2022-12" db="EMBL/GenBank/DDBJ databases">
        <authorList>
            <person name="Sun Q."/>
            <person name="Zhou Y."/>
        </authorList>
    </citation>
    <scope>NUCLEOTIDE SEQUENCE</scope>
    <source>
        <strain evidence="4">CGMCC 1.15034</strain>
    </source>
</reference>
<dbReference type="Gene3D" id="2.30.110.10">
    <property type="entry name" value="Electron Transport, Fmn-binding Protein, Chain A"/>
    <property type="match status" value="1"/>
</dbReference>
<dbReference type="EMBL" id="BMHC01000010">
    <property type="protein sequence ID" value="GGI27307.1"/>
    <property type="molecule type" value="Genomic_DNA"/>
</dbReference>
<dbReference type="GO" id="GO:0010181">
    <property type="term" value="F:FMN binding"/>
    <property type="evidence" value="ECO:0007669"/>
    <property type="project" value="InterPro"/>
</dbReference>
<proteinExistence type="inferred from homology"/>
<accession>A0AA87W806</accession>
<dbReference type="SUPFAM" id="SSF50475">
    <property type="entry name" value="FMN-binding split barrel"/>
    <property type="match status" value="1"/>
</dbReference>
<dbReference type="Gene3D" id="1.10.10.10">
    <property type="entry name" value="Winged helix-like DNA-binding domain superfamily/Winged helix DNA-binding domain"/>
    <property type="match status" value="1"/>
</dbReference>
<name>A0AA87W806_9BRAD</name>
<feature type="domain" description="Flavin reductase like" evidence="3">
    <location>
        <begin position="30"/>
        <end position="172"/>
    </location>
</feature>
<comment type="similarity">
    <text evidence="1">Belongs to the non-flavoprotein flavin reductase family.</text>
</comment>
<dbReference type="InterPro" id="IPR036390">
    <property type="entry name" value="WH_DNA-bd_sf"/>
</dbReference>
<dbReference type="SMART" id="SM00903">
    <property type="entry name" value="Flavin_Reduct"/>
    <property type="match status" value="1"/>
</dbReference>
<sequence>MHAMQQFSPTIAAVDSGDPKADPAAFRRCLGQFGTGVTVVTAAHGDELVGMTANSFSSVSLDPPLVLWSAKRTSQSFPTFKVATHFAVNILSSDQIALSNHFGRSGGDKFGGVSWKRGIGGAPLLEGTLCSFECRKAAEYPGGDHLIMLGEVERFVRHDRGPLLFAQGRYCMAADFADPTDLSKATGQAHAGGPMNEFMTALMYRAHGVLSAALDEGRHAEGLSVLQSRLMAAIETLPGRTLASLLPELFLGLNAAESTVNELVRMGLVEADASGGLTLTAMGRDRNHALHARARAIEAKELSGISPGEIASCRHVLDKLVRRAPTA</sequence>
<dbReference type="InterPro" id="IPR036388">
    <property type="entry name" value="WH-like_DNA-bd_sf"/>
</dbReference>
<dbReference type="PANTHER" id="PTHR30466">
    <property type="entry name" value="FLAVIN REDUCTASE"/>
    <property type="match status" value="1"/>
</dbReference>